<organism evidence="6 7">
    <name type="scientific">Nakamurella endophytica</name>
    <dbReference type="NCBI Taxonomy" id="1748367"/>
    <lineage>
        <taxon>Bacteria</taxon>
        <taxon>Bacillati</taxon>
        <taxon>Actinomycetota</taxon>
        <taxon>Actinomycetes</taxon>
        <taxon>Nakamurellales</taxon>
        <taxon>Nakamurellaceae</taxon>
        <taxon>Nakamurella</taxon>
    </lineage>
</organism>
<dbReference type="Pfam" id="PF11799">
    <property type="entry name" value="IMS_C"/>
    <property type="match status" value="1"/>
</dbReference>
<evidence type="ECO:0000313" key="6">
    <source>
        <dbReference type="EMBL" id="GGL97656.1"/>
    </source>
</evidence>
<dbReference type="InterPro" id="IPR017961">
    <property type="entry name" value="DNA_pol_Y-fam_little_finger"/>
</dbReference>
<reference evidence="6" key="2">
    <citation type="submission" date="2020-09" db="EMBL/GenBank/DDBJ databases">
        <authorList>
            <person name="Sun Q."/>
            <person name="Zhou Y."/>
        </authorList>
    </citation>
    <scope>NUCLEOTIDE SEQUENCE</scope>
    <source>
        <strain evidence="6">CGMCC 4.7308</strain>
    </source>
</reference>
<proteinExistence type="inferred from homology"/>
<dbReference type="InterPro" id="IPR043128">
    <property type="entry name" value="Rev_trsase/Diguanyl_cyclase"/>
</dbReference>
<dbReference type="Pfam" id="PF00817">
    <property type="entry name" value="IMS"/>
    <property type="match status" value="1"/>
</dbReference>
<dbReference type="PANTHER" id="PTHR11076">
    <property type="entry name" value="DNA REPAIR POLYMERASE UMUC / TRANSFERASE FAMILY MEMBER"/>
    <property type="match status" value="1"/>
</dbReference>
<dbReference type="InterPro" id="IPR022880">
    <property type="entry name" value="DNApol_IV"/>
</dbReference>
<reference evidence="6" key="1">
    <citation type="journal article" date="2014" name="Int. J. Syst. Evol. Microbiol.">
        <title>Complete genome sequence of Corynebacterium casei LMG S-19264T (=DSM 44701T), isolated from a smear-ripened cheese.</title>
        <authorList>
            <consortium name="US DOE Joint Genome Institute (JGI-PGF)"/>
            <person name="Walter F."/>
            <person name="Albersmeier A."/>
            <person name="Kalinowski J."/>
            <person name="Ruckert C."/>
        </authorList>
    </citation>
    <scope>NUCLEOTIDE SEQUENCE</scope>
    <source>
        <strain evidence="6">CGMCC 4.7308</strain>
    </source>
</reference>
<evidence type="ECO:0000256" key="4">
    <source>
        <dbReference type="SAM" id="MobiDB-lite"/>
    </source>
</evidence>
<dbReference type="Gene3D" id="3.30.1490.100">
    <property type="entry name" value="DNA polymerase, Y-family, little finger domain"/>
    <property type="match status" value="1"/>
</dbReference>
<feature type="compositionally biased region" description="Polar residues" evidence="4">
    <location>
        <begin position="1"/>
        <end position="10"/>
    </location>
</feature>
<dbReference type="Gene3D" id="3.30.70.270">
    <property type="match status" value="1"/>
</dbReference>
<dbReference type="NCBIfam" id="NF002883">
    <property type="entry name" value="PRK03352.1"/>
    <property type="match status" value="1"/>
</dbReference>
<dbReference type="AlphaFoldDB" id="A0A917SU00"/>
<dbReference type="GO" id="GO:0003684">
    <property type="term" value="F:damaged DNA binding"/>
    <property type="evidence" value="ECO:0007669"/>
    <property type="project" value="InterPro"/>
</dbReference>
<sequence length="423" mass="45309">MEWRFGSSTRPAGPGAADGTAVEDPRRGKARHTRRVTEPRTGGVGGRAASPARNVDEVAPATGGSRATADGQAVGDTLSTPWILHIDLDQFIAAVEVRRRPELAGRPVVVGGRGDPSERAVVATASYEARAFGVRSGMPLRVAARRCPDAVFLPHDREAYEAASAEVVDALRAFDRPPLVVEILGWDESFLGADTDDPEATARRIQAAVLDATGLHSSIGIGDTTIRAKTATGFAKPRGVFRLTADNWTAVMGDRPTGDLWGIGTKTARKLLDGWGLRTVDELAHADPAVLAATLGPTMGPWYVGLARGLGRRHVIGEPYVPRSRSRETTYQQDLLDWAQVRAATAELAQRVAADVAEDGRPAVRVAVKVRFVPFFTRTSSVTLTGPTADPAVLTAAALDVLERFEHDRPVRLLGVRAEFDRD</sequence>
<dbReference type="InterPro" id="IPR036775">
    <property type="entry name" value="DNA_pol_Y-fam_lit_finger_sf"/>
</dbReference>
<dbReference type="GO" id="GO:0006281">
    <property type="term" value="P:DNA repair"/>
    <property type="evidence" value="ECO:0007669"/>
    <property type="project" value="InterPro"/>
</dbReference>
<dbReference type="PANTHER" id="PTHR11076:SF33">
    <property type="entry name" value="DNA POLYMERASE KAPPA"/>
    <property type="match status" value="1"/>
</dbReference>
<dbReference type="InterPro" id="IPR001126">
    <property type="entry name" value="UmuC"/>
</dbReference>
<accession>A0A917SU00</accession>
<evidence type="ECO:0000313" key="7">
    <source>
        <dbReference type="Proteomes" id="UP000655208"/>
    </source>
</evidence>
<evidence type="ECO:0000256" key="1">
    <source>
        <dbReference type="ARBA" id="ARBA00010945"/>
    </source>
</evidence>
<feature type="region of interest" description="Disordered" evidence="4">
    <location>
        <begin position="1"/>
        <end position="72"/>
    </location>
</feature>
<name>A0A917SU00_9ACTN</name>
<dbReference type="SUPFAM" id="SSF56672">
    <property type="entry name" value="DNA/RNA polymerases"/>
    <property type="match status" value="1"/>
</dbReference>
<dbReference type="Gene3D" id="3.40.1170.60">
    <property type="match status" value="1"/>
</dbReference>
<protein>
    <submittedName>
        <fullName evidence="6">DNA polymerase IV</fullName>
    </submittedName>
</protein>
<comment type="similarity">
    <text evidence="1">Belongs to the DNA polymerase type-Y family.</text>
</comment>
<feature type="domain" description="UmuC" evidence="5">
    <location>
        <begin position="83"/>
        <end position="264"/>
    </location>
</feature>
<gene>
    <name evidence="6" type="primary">dinB</name>
    <name evidence="6" type="ORF">GCM10011594_16870</name>
</gene>
<dbReference type="GO" id="GO:0005829">
    <property type="term" value="C:cytosol"/>
    <property type="evidence" value="ECO:0007669"/>
    <property type="project" value="TreeGrafter"/>
</dbReference>
<evidence type="ECO:0000259" key="5">
    <source>
        <dbReference type="PROSITE" id="PS50173"/>
    </source>
</evidence>
<dbReference type="Proteomes" id="UP000655208">
    <property type="component" value="Unassembled WGS sequence"/>
</dbReference>
<dbReference type="PROSITE" id="PS50173">
    <property type="entry name" value="UMUC"/>
    <property type="match status" value="1"/>
</dbReference>
<dbReference type="GO" id="GO:0009432">
    <property type="term" value="P:SOS response"/>
    <property type="evidence" value="ECO:0007669"/>
    <property type="project" value="TreeGrafter"/>
</dbReference>
<evidence type="ECO:0000256" key="3">
    <source>
        <dbReference type="ARBA" id="ARBA00049244"/>
    </source>
</evidence>
<dbReference type="Gene3D" id="1.10.150.20">
    <property type="entry name" value="5' to 3' exonuclease, C-terminal subdomain"/>
    <property type="match status" value="1"/>
</dbReference>
<dbReference type="CDD" id="cd03586">
    <property type="entry name" value="PolY_Pol_IV_kappa"/>
    <property type="match status" value="1"/>
</dbReference>
<dbReference type="GO" id="GO:0042276">
    <property type="term" value="P:error-prone translesion synthesis"/>
    <property type="evidence" value="ECO:0007669"/>
    <property type="project" value="TreeGrafter"/>
</dbReference>
<dbReference type="InterPro" id="IPR043502">
    <property type="entry name" value="DNA/RNA_pol_sf"/>
</dbReference>
<dbReference type="SUPFAM" id="SSF100879">
    <property type="entry name" value="Lesion bypass DNA polymerase (Y-family), little finger domain"/>
    <property type="match status" value="1"/>
</dbReference>
<dbReference type="InterPro" id="IPR050116">
    <property type="entry name" value="DNA_polymerase-Y"/>
</dbReference>
<comment type="catalytic activity">
    <reaction evidence="3">
        <text>DNA(n) + a 2'-deoxyribonucleoside 5'-triphosphate = DNA(n+1) + diphosphate</text>
        <dbReference type="Rhea" id="RHEA:22508"/>
        <dbReference type="Rhea" id="RHEA-COMP:17339"/>
        <dbReference type="Rhea" id="RHEA-COMP:17340"/>
        <dbReference type="ChEBI" id="CHEBI:33019"/>
        <dbReference type="ChEBI" id="CHEBI:61560"/>
        <dbReference type="ChEBI" id="CHEBI:173112"/>
        <dbReference type="EC" id="2.7.7.7"/>
    </reaction>
</comment>
<evidence type="ECO:0000256" key="2">
    <source>
        <dbReference type="ARBA" id="ARBA00025589"/>
    </source>
</evidence>
<comment type="function">
    <text evidence="2">Poorly processive, error-prone DNA polymerase involved in untargeted mutagenesis. Copies undamaged DNA at stalled replication forks, which arise in vivo from mismatched or misaligned primer ends. These misaligned primers can be extended by PolIV. Exhibits no 3'-5' exonuclease (proofreading) activity. May be involved in translesional synthesis, in conjunction with the beta clamp from PolIII.</text>
</comment>
<dbReference type="GO" id="GO:0003887">
    <property type="term" value="F:DNA-directed DNA polymerase activity"/>
    <property type="evidence" value="ECO:0007669"/>
    <property type="project" value="UniProtKB-EC"/>
</dbReference>
<comment type="caution">
    <text evidence="6">The sequence shown here is derived from an EMBL/GenBank/DDBJ whole genome shotgun (WGS) entry which is preliminary data.</text>
</comment>
<dbReference type="EMBL" id="BMNA01000003">
    <property type="protein sequence ID" value="GGL97656.1"/>
    <property type="molecule type" value="Genomic_DNA"/>
</dbReference>
<keyword evidence="7" id="KW-1185">Reference proteome</keyword>